<sequence>MDNTPTEILAEILQHTLTLDCLLYPAHSSSADSPWCKNLQVKKTILLVCRRWRREIGLPFLYEDITIFEVGGLIALSKTVEENPQHVGSLVRALRLHCYIPRPFYELAKRRLVALFRSCPNIRCISYDFRFGACPTIRRRRTPQQGGFDGKDIVEFSLPSGVKEVFWGSPQSYYTQGRSDALHRLLSPICHNLTTLSIRLREHTSPSHTELHLPLVDTFILDLKPQSFYLGLLTYVCNNFTLPSLKNLTLDMYSTIYESSGGPNAITACAHFCQRHMQTIKTLRIYFHSYARMISRFDLKEIVVACPSITYLGLLSASARNLMHPTITKLDLWHIPGDFIRNFVDGKNLPDYNWNCPALEFVRTFTWPLLRFRSLPECIPWSVDTLPTSFDCLCICEGSVGSREALFIHTQDHHDYERREEPTAEREDSKHVDNIPLSDDTSDESWLPGDSDDESSSGSFESSQDGDTISSDGDWDPDLQEALDIFSDLTDWNNVEFEEDVT</sequence>
<evidence type="ECO:0000313" key="2">
    <source>
        <dbReference type="Proteomes" id="UP000308600"/>
    </source>
</evidence>
<gene>
    <name evidence="1" type="ORF">BDN72DRAFT_958993</name>
</gene>
<accession>A0ACD3AXU6</accession>
<evidence type="ECO:0000313" key="1">
    <source>
        <dbReference type="EMBL" id="TFK70171.1"/>
    </source>
</evidence>
<proteinExistence type="predicted"/>
<name>A0ACD3AXU6_9AGAR</name>
<reference evidence="1 2" key="1">
    <citation type="journal article" date="2019" name="Nat. Ecol. Evol.">
        <title>Megaphylogeny resolves global patterns of mushroom evolution.</title>
        <authorList>
            <person name="Varga T."/>
            <person name="Krizsan K."/>
            <person name="Foldi C."/>
            <person name="Dima B."/>
            <person name="Sanchez-Garcia M."/>
            <person name="Sanchez-Ramirez S."/>
            <person name="Szollosi G.J."/>
            <person name="Szarkandi J.G."/>
            <person name="Papp V."/>
            <person name="Albert L."/>
            <person name="Andreopoulos W."/>
            <person name="Angelini C."/>
            <person name="Antonin V."/>
            <person name="Barry K.W."/>
            <person name="Bougher N.L."/>
            <person name="Buchanan P."/>
            <person name="Buyck B."/>
            <person name="Bense V."/>
            <person name="Catcheside P."/>
            <person name="Chovatia M."/>
            <person name="Cooper J."/>
            <person name="Damon W."/>
            <person name="Desjardin D."/>
            <person name="Finy P."/>
            <person name="Geml J."/>
            <person name="Haridas S."/>
            <person name="Hughes K."/>
            <person name="Justo A."/>
            <person name="Karasinski D."/>
            <person name="Kautmanova I."/>
            <person name="Kiss B."/>
            <person name="Kocsube S."/>
            <person name="Kotiranta H."/>
            <person name="LaButti K.M."/>
            <person name="Lechner B.E."/>
            <person name="Liimatainen K."/>
            <person name="Lipzen A."/>
            <person name="Lukacs Z."/>
            <person name="Mihaltcheva S."/>
            <person name="Morgado L.N."/>
            <person name="Niskanen T."/>
            <person name="Noordeloos M.E."/>
            <person name="Ohm R.A."/>
            <person name="Ortiz-Santana B."/>
            <person name="Ovrebo C."/>
            <person name="Racz N."/>
            <person name="Riley R."/>
            <person name="Savchenko A."/>
            <person name="Shiryaev A."/>
            <person name="Soop K."/>
            <person name="Spirin V."/>
            <person name="Szebenyi C."/>
            <person name="Tomsovsky M."/>
            <person name="Tulloss R.E."/>
            <person name="Uehling J."/>
            <person name="Grigoriev I.V."/>
            <person name="Vagvolgyi C."/>
            <person name="Papp T."/>
            <person name="Martin F.M."/>
            <person name="Miettinen O."/>
            <person name="Hibbett D.S."/>
            <person name="Nagy L.G."/>
        </authorList>
    </citation>
    <scope>NUCLEOTIDE SEQUENCE [LARGE SCALE GENOMIC DNA]</scope>
    <source>
        <strain evidence="1 2">NL-1719</strain>
    </source>
</reference>
<keyword evidence="2" id="KW-1185">Reference proteome</keyword>
<dbReference type="EMBL" id="ML208317">
    <property type="protein sequence ID" value="TFK70171.1"/>
    <property type="molecule type" value="Genomic_DNA"/>
</dbReference>
<protein>
    <submittedName>
        <fullName evidence="1">Uncharacterized protein</fullName>
    </submittedName>
</protein>
<organism evidence="1 2">
    <name type="scientific">Pluteus cervinus</name>
    <dbReference type="NCBI Taxonomy" id="181527"/>
    <lineage>
        <taxon>Eukaryota</taxon>
        <taxon>Fungi</taxon>
        <taxon>Dikarya</taxon>
        <taxon>Basidiomycota</taxon>
        <taxon>Agaricomycotina</taxon>
        <taxon>Agaricomycetes</taxon>
        <taxon>Agaricomycetidae</taxon>
        <taxon>Agaricales</taxon>
        <taxon>Pluteineae</taxon>
        <taxon>Pluteaceae</taxon>
        <taxon>Pluteus</taxon>
    </lineage>
</organism>
<dbReference type="Proteomes" id="UP000308600">
    <property type="component" value="Unassembled WGS sequence"/>
</dbReference>